<keyword evidence="4" id="KW-0677">Repeat</keyword>
<evidence type="ECO:0000256" key="6">
    <source>
        <dbReference type="ARBA" id="ARBA00022989"/>
    </source>
</evidence>
<dbReference type="Pfam" id="PF07679">
    <property type="entry name" value="I-set"/>
    <property type="match status" value="1"/>
</dbReference>
<dbReference type="InterPro" id="IPR013098">
    <property type="entry name" value="Ig_I-set"/>
</dbReference>
<evidence type="ECO:0000256" key="4">
    <source>
        <dbReference type="ARBA" id="ARBA00022737"/>
    </source>
</evidence>
<evidence type="ECO:0000256" key="3">
    <source>
        <dbReference type="ARBA" id="ARBA00022729"/>
    </source>
</evidence>
<keyword evidence="9" id="KW-0393">Immunoglobulin domain</keyword>
<feature type="domain" description="Ig-like" evidence="10">
    <location>
        <begin position="74"/>
        <end position="154"/>
    </location>
</feature>
<dbReference type="GO" id="GO:0005886">
    <property type="term" value="C:plasma membrane"/>
    <property type="evidence" value="ECO:0007669"/>
    <property type="project" value="TreeGrafter"/>
</dbReference>
<evidence type="ECO:0000256" key="2">
    <source>
        <dbReference type="ARBA" id="ARBA00022692"/>
    </source>
</evidence>
<keyword evidence="5" id="KW-0130">Cell adhesion</keyword>
<dbReference type="SUPFAM" id="SSF48726">
    <property type="entry name" value="Immunoglobulin"/>
    <property type="match status" value="1"/>
</dbReference>
<dbReference type="InterPro" id="IPR007110">
    <property type="entry name" value="Ig-like_dom"/>
</dbReference>
<dbReference type="FunFam" id="2.60.40.10:FF:001868">
    <property type="entry name" value="Down syndrome cell adhesion molecule"/>
    <property type="match status" value="1"/>
</dbReference>
<dbReference type="Proteomes" id="UP001221898">
    <property type="component" value="Unassembled WGS sequence"/>
</dbReference>
<organism evidence="11 12">
    <name type="scientific">Aldrovandia affinis</name>
    <dbReference type="NCBI Taxonomy" id="143900"/>
    <lineage>
        <taxon>Eukaryota</taxon>
        <taxon>Metazoa</taxon>
        <taxon>Chordata</taxon>
        <taxon>Craniata</taxon>
        <taxon>Vertebrata</taxon>
        <taxon>Euteleostomi</taxon>
        <taxon>Actinopterygii</taxon>
        <taxon>Neopterygii</taxon>
        <taxon>Teleostei</taxon>
        <taxon>Notacanthiformes</taxon>
        <taxon>Halosauridae</taxon>
        <taxon>Aldrovandia</taxon>
    </lineage>
</organism>
<dbReference type="SMART" id="SM00408">
    <property type="entry name" value="IGc2"/>
    <property type="match status" value="1"/>
</dbReference>
<keyword evidence="3" id="KW-0732">Signal</keyword>
<dbReference type="GO" id="GO:0098632">
    <property type="term" value="F:cell-cell adhesion mediator activity"/>
    <property type="evidence" value="ECO:0007669"/>
    <property type="project" value="TreeGrafter"/>
</dbReference>
<comment type="subcellular location">
    <subcellularLocation>
        <location evidence="1">Membrane</location>
        <topology evidence="1">Single-pass membrane protein</topology>
    </subcellularLocation>
</comment>
<comment type="caution">
    <text evidence="11">The sequence shown here is derived from an EMBL/GenBank/DDBJ whole genome shotgun (WGS) entry which is preliminary data.</text>
</comment>
<dbReference type="SMART" id="SM00409">
    <property type="entry name" value="IG"/>
    <property type="match status" value="2"/>
</dbReference>
<dbReference type="CDD" id="cd00096">
    <property type="entry name" value="Ig"/>
    <property type="match status" value="1"/>
</dbReference>
<keyword evidence="8" id="KW-1015">Disulfide bond</keyword>
<keyword evidence="6" id="KW-1133">Transmembrane helix</keyword>
<dbReference type="GO" id="GO:0030424">
    <property type="term" value="C:axon"/>
    <property type="evidence" value="ECO:0007669"/>
    <property type="project" value="TreeGrafter"/>
</dbReference>
<dbReference type="EMBL" id="JAINUG010000272">
    <property type="protein sequence ID" value="KAJ8384427.1"/>
    <property type="molecule type" value="Genomic_DNA"/>
</dbReference>
<dbReference type="PANTHER" id="PTHR44170:SF53">
    <property type="entry name" value="DS CELL ADHESION MOLECULE LIKE 1"/>
    <property type="match status" value="1"/>
</dbReference>
<evidence type="ECO:0000256" key="8">
    <source>
        <dbReference type="ARBA" id="ARBA00023157"/>
    </source>
</evidence>
<evidence type="ECO:0000313" key="12">
    <source>
        <dbReference type="Proteomes" id="UP001221898"/>
    </source>
</evidence>
<keyword evidence="12" id="KW-1185">Reference proteome</keyword>
<sequence>MGGWMQGEGETELKTRQSGNRLFLTSFGALYIADVQKEDALSTYRCITKHKYSGETRQSNGARLSVMDPTESTPSILDSFRPGEVQVGRSVELPCMASGYPNPTVRWLKDGRPLPADARWTRRLTGLTVSDLRLEDSGNYVCELTNSFGSKEVTGHLSVIDPLRVTLSPKNLKAGISSTLFFTCAVQGSPEFSVS</sequence>
<keyword evidence="2" id="KW-0812">Transmembrane</keyword>
<evidence type="ECO:0000256" key="5">
    <source>
        <dbReference type="ARBA" id="ARBA00022889"/>
    </source>
</evidence>
<proteinExistence type="predicted"/>
<dbReference type="Gene3D" id="2.60.40.10">
    <property type="entry name" value="Immunoglobulins"/>
    <property type="match status" value="2"/>
</dbReference>
<dbReference type="InterPro" id="IPR003598">
    <property type="entry name" value="Ig_sub2"/>
</dbReference>
<name>A0AAD7RIA2_9TELE</name>
<protein>
    <recommendedName>
        <fullName evidence="10">Ig-like domain-containing protein</fullName>
    </recommendedName>
</protein>
<dbReference type="InterPro" id="IPR013783">
    <property type="entry name" value="Ig-like_fold"/>
</dbReference>
<dbReference type="PROSITE" id="PS50835">
    <property type="entry name" value="IG_LIKE"/>
    <property type="match status" value="1"/>
</dbReference>
<evidence type="ECO:0000256" key="7">
    <source>
        <dbReference type="ARBA" id="ARBA00023136"/>
    </source>
</evidence>
<accession>A0AAD7RIA2</accession>
<gene>
    <name evidence="11" type="ORF">AAFF_G00205600</name>
</gene>
<evidence type="ECO:0000259" key="10">
    <source>
        <dbReference type="PROSITE" id="PS50835"/>
    </source>
</evidence>
<dbReference type="GO" id="GO:0007411">
    <property type="term" value="P:axon guidance"/>
    <property type="evidence" value="ECO:0007669"/>
    <property type="project" value="TreeGrafter"/>
</dbReference>
<dbReference type="FunFam" id="2.60.40.10:FF:000017">
    <property type="entry name" value="Down syndrome cell adhesion molecule b"/>
    <property type="match status" value="1"/>
</dbReference>
<evidence type="ECO:0000313" key="11">
    <source>
        <dbReference type="EMBL" id="KAJ8384427.1"/>
    </source>
</evidence>
<evidence type="ECO:0000256" key="9">
    <source>
        <dbReference type="ARBA" id="ARBA00023319"/>
    </source>
</evidence>
<dbReference type="AlphaFoldDB" id="A0AAD7RIA2"/>
<evidence type="ECO:0000256" key="1">
    <source>
        <dbReference type="ARBA" id="ARBA00004167"/>
    </source>
</evidence>
<dbReference type="GO" id="GO:0007420">
    <property type="term" value="P:brain development"/>
    <property type="evidence" value="ECO:0007669"/>
    <property type="project" value="TreeGrafter"/>
</dbReference>
<dbReference type="InterPro" id="IPR036179">
    <property type="entry name" value="Ig-like_dom_sf"/>
</dbReference>
<dbReference type="InterPro" id="IPR003599">
    <property type="entry name" value="Ig_sub"/>
</dbReference>
<keyword evidence="7" id="KW-0472">Membrane</keyword>
<dbReference type="PANTHER" id="PTHR44170">
    <property type="entry name" value="PROTEIN SIDEKICK"/>
    <property type="match status" value="1"/>
</dbReference>
<reference evidence="11" key="1">
    <citation type="journal article" date="2023" name="Science">
        <title>Genome structures resolve the early diversification of teleost fishes.</title>
        <authorList>
            <person name="Parey E."/>
            <person name="Louis A."/>
            <person name="Montfort J."/>
            <person name="Bouchez O."/>
            <person name="Roques C."/>
            <person name="Iampietro C."/>
            <person name="Lluch J."/>
            <person name="Castinel A."/>
            <person name="Donnadieu C."/>
            <person name="Desvignes T."/>
            <person name="Floi Bucao C."/>
            <person name="Jouanno E."/>
            <person name="Wen M."/>
            <person name="Mejri S."/>
            <person name="Dirks R."/>
            <person name="Jansen H."/>
            <person name="Henkel C."/>
            <person name="Chen W.J."/>
            <person name="Zahm M."/>
            <person name="Cabau C."/>
            <person name="Klopp C."/>
            <person name="Thompson A.W."/>
            <person name="Robinson-Rechavi M."/>
            <person name="Braasch I."/>
            <person name="Lecointre G."/>
            <person name="Bobe J."/>
            <person name="Postlethwait J.H."/>
            <person name="Berthelot C."/>
            <person name="Roest Crollius H."/>
            <person name="Guiguen Y."/>
        </authorList>
    </citation>
    <scope>NUCLEOTIDE SEQUENCE</scope>
    <source>
        <strain evidence="11">NC1722</strain>
    </source>
</reference>